<dbReference type="Proteomes" id="UP001165498">
    <property type="component" value="Unassembled WGS sequence"/>
</dbReference>
<keyword evidence="6" id="KW-0862">Zinc</keyword>
<evidence type="ECO:0000256" key="6">
    <source>
        <dbReference type="ARBA" id="ARBA00022833"/>
    </source>
</evidence>
<dbReference type="InterPro" id="IPR045175">
    <property type="entry name" value="M28_fam"/>
</dbReference>
<dbReference type="PANTHER" id="PTHR12147:SF56">
    <property type="entry name" value="AMINOPEPTIDASE YDR415C-RELATED"/>
    <property type="match status" value="1"/>
</dbReference>
<name>A0ABT1QKU4_9GAMM</name>
<evidence type="ECO:0000256" key="5">
    <source>
        <dbReference type="ARBA" id="ARBA00022801"/>
    </source>
</evidence>
<proteinExistence type="predicted"/>
<dbReference type="Pfam" id="PF04389">
    <property type="entry name" value="Peptidase_M28"/>
    <property type="match status" value="1"/>
</dbReference>
<feature type="domain" description="Peptidase M28" evidence="7">
    <location>
        <begin position="202"/>
        <end position="409"/>
    </location>
</feature>
<dbReference type="SUPFAM" id="SSF53187">
    <property type="entry name" value="Zn-dependent exopeptidases"/>
    <property type="match status" value="1"/>
</dbReference>
<organism evidence="8 9">
    <name type="scientific">Tahibacter harae</name>
    <dbReference type="NCBI Taxonomy" id="2963937"/>
    <lineage>
        <taxon>Bacteria</taxon>
        <taxon>Pseudomonadati</taxon>
        <taxon>Pseudomonadota</taxon>
        <taxon>Gammaproteobacteria</taxon>
        <taxon>Lysobacterales</taxon>
        <taxon>Rhodanobacteraceae</taxon>
        <taxon>Tahibacter</taxon>
    </lineage>
</organism>
<keyword evidence="3" id="KW-0479">Metal-binding</keyword>
<dbReference type="RefSeq" id="WP_255910142.1">
    <property type="nucleotide sequence ID" value="NZ_JANFQO010000001.1"/>
</dbReference>
<evidence type="ECO:0000256" key="1">
    <source>
        <dbReference type="ARBA" id="ARBA00022438"/>
    </source>
</evidence>
<evidence type="ECO:0000256" key="4">
    <source>
        <dbReference type="ARBA" id="ARBA00022729"/>
    </source>
</evidence>
<evidence type="ECO:0000313" key="8">
    <source>
        <dbReference type="EMBL" id="MCQ4163141.1"/>
    </source>
</evidence>
<evidence type="ECO:0000259" key="7">
    <source>
        <dbReference type="Pfam" id="PF04389"/>
    </source>
</evidence>
<keyword evidence="5" id="KW-0378">Hydrolase</keyword>
<evidence type="ECO:0000256" key="2">
    <source>
        <dbReference type="ARBA" id="ARBA00022670"/>
    </source>
</evidence>
<keyword evidence="2" id="KW-0645">Protease</keyword>
<keyword evidence="1" id="KW-0031">Aminopeptidase</keyword>
<dbReference type="PANTHER" id="PTHR12147">
    <property type="entry name" value="METALLOPEPTIDASE M28 FAMILY MEMBER"/>
    <property type="match status" value="1"/>
</dbReference>
<accession>A0ABT1QKU4</accession>
<protein>
    <submittedName>
        <fullName evidence="8">M20/M25/M40 family metallo-hydrolase</fullName>
    </submittedName>
</protein>
<sequence>MGVRRRLAAVIPLAVAEIVATVSAHARGTGSPDAETVYIVTARQTYDAAGLLAREATAWKDSLGRELVIAQLDPLQIGALSRHVHEREQRCGGFFAFASRPEAEAFIVRDRTAEAIALPLGGLYTIDNQATVGPWLAQVSEANIHATITTLSAFRNRYYASPYGRQAAEWIRDSWQALAAERDDATVELFQGCSNCSTQPSVILTVRGAELPDEVVVLGGHLDSITSAFSVPVPDLEQPAPGADDDASGIATLTEIIRISLASGWKPRRTVKFMGYAAEEVGLRGSAAIANRFRDDGINVIGVLQLDMTNYRQNVGRDLRIVSDFSNTALTTYFAELFDAYLVPLGGVRSALACNYGCSDHASWTSAGFPAGMVFEAGRPQNPNNPWDLGAFQSIHSTADTLANMGNSASNSVRFAQFGLAFAGELGKTYDGAEDAIFSDDFEVVVD</sequence>
<gene>
    <name evidence="8" type="ORF">NM961_00255</name>
</gene>
<keyword evidence="9" id="KW-1185">Reference proteome</keyword>
<evidence type="ECO:0000256" key="3">
    <source>
        <dbReference type="ARBA" id="ARBA00022723"/>
    </source>
</evidence>
<dbReference type="Gene3D" id="3.40.630.10">
    <property type="entry name" value="Zn peptidases"/>
    <property type="match status" value="1"/>
</dbReference>
<comment type="caution">
    <text evidence="8">The sequence shown here is derived from an EMBL/GenBank/DDBJ whole genome shotgun (WGS) entry which is preliminary data.</text>
</comment>
<dbReference type="InterPro" id="IPR007484">
    <property type="entry name" value="Peptidase_M28"/>
</dbReference>
<dbReference type="EMBL" id="JANFQO010000001">
    <property type="protein sequence ID" value="MCQ4163141.1"/>
    <property type="molecule type" value="Genomic_DNA"/>
</dbReference>
<evidence type="ECO:0000313" key="9">
    <source>
        <dbReference type="Proteomes" id="UP001165498"/>
    </source>
</evidence>
<reference evidence="8" key="1">
    <citation type="submission" date="2022-07" db="EMBL/GenBank/DDBJ databases">
        <title>Tahibacter sp., a new gammaproteobacterium isolated from the silt sample collected at pig farm.</title>
        <authorList>
            <person name="Chen H."/>
        </authorList>
    </citation>
    <scope>NUCLEOTIDE SEQUENCE</scope>
    <source>
        <strain evidence="8">P2K</strain>
    </source>
</reference>
<keyword evidence="4" id="KW-0732">Signal</keyword>